<dbReference type="HOGENOM" id="CLU_029307_12_2_1"/>
<name>M1DQE3_SOLTU</name>
<dbReference type="EnsemblPlants" id="PGSC0003DMT400092720">
    <property type="protein sequence ID" value="PGSC0003DMT400092720"/>
    <property type="gene ID" value="PGSC0003DMG400042291"/>
</dbReference>
<keyword evidence="3" id="KW-1185">Reference proteome</keyword>
<dbReference type="InParanoid" id="M1DQE3"/>
<dbReference type="PANTHER" id="PTHR33180:SF31">
    <property type="entry name" value="POLYPROTEIN PROTEIN"/>
    <property type="match status" value="1"/>
</dbReference>
<feature type="region of interest" description="Disordered" evidence="1">
    <location>
        <begin position="1"/>
        <end position="52"/>
    </location>
</feature>
<evidence type="ECO:0000256" key="1">
    <source>
        <dbReference type="SAM" id="MobiDB-lite"/>
    </source>
</evidence>
<dbReference type="PaxDb" id="4113-PGSC0003DMT400092720"/>
<evidence type="ECO:0000313" key="3">
    <source>
        <dbReference type="Proteomes" id="UP000011115"/>
    </source>
</evidence>
<reference evidence="2" key="2">
    <citation type="submission" date="2015-06" db="UniProtKB">
        <authorList>
            <consortium name="EnsemblPlants"/>
        </authorList>
    </citation>
    <scope>IDENTIFICATION</scope>
    <source>
        <strain evidence="2">DM1-3 516 R44</strain>
    </source>
</reference>
<dbReference type="eggNOG" id="ENOG502SPYA">
    <property type="taxonomic scope" value="Eukaryota"/>
</dbReference>
<dbReference type="Proteomes" id="UP000011115">
    <property type="component" value="Unassembled WGS sequence"/>
</dbReference>
<accession>M1DQE3</accession>
<dbReference type="AlphaFoldDB" id="M1DQE3"/>
<evidence type="ECO:0008006" key="4">
    <source>
        <dbReference type="Google" id="ProtNLM"/>
    </source>
</evidence>
<dbReference type="Gramene" id="PGSC0003DMT400092720">
    <property type="protein sequence ID" value="PGSC0003DMT400092720"/>
    <property type="gene ID" value="PGSC0003DMG400042291"/>
</dbReference>
<sequence length="373" mass="40278">MARPKVAGRDMPTSKREKGIIINEDAAASRAMATKPPTTGGKGKEKGKAPAPASLEAIYDSEGIYATHLTTSGIEGEHQDPQAAISDPEDDELLSAQRAELRSKRLNDPSRIRTPQTITPTPIQDQAVVPAPSAQGLPLRSMNRLKTEGLRTIIEEKRLSTYGVIHRYPEIISCLRSHKFQLFTRPRGPYAPNWDVEVIPTSSTDIRWIEADYLKDEAEKNKVAPVDTSPVVDTDTLHAEAVLPTPAHGPLGIPSVVPYVTLSSSIAPMPPRSGATVAAAIIPGIIEKALTVVVIPLTVSIDTLAARIADCEIPDMPADTDMPPATTRDEVRVEKVAATQSEAETDEEQFGVDEEATYEGLIELEEAMINSAM</sequence>
<dbReference type="PANTHER" id="PTHR33180">
    <property type="entry name" value="PHOTOSYSTEM II CP43 REACTION CENTER PROTEIN"/>
    <property type="match status" value="1"/>
</dbReference>
<proteinExistence type="predicted"/>
<reference evidence="3" key="1">
    <citation type="journal article" date="2011" name="Nature">
        <title>Genome sequence and analysis of the tuber crop potato.</title>
        <authorList>
            <consortium name="The Potato Genome Sequencing Consortium"/>
        </authorList>
    </citation>
    <scope>NUCLEOTIDE SEQUENCE [LARGE SCALE GENOMIC DNA]</scope>
    <source>
        <strain evidence="3">cv. DM1-3 516 R44</strain>
    </source>
</reference>
<evidence type="ECO:0000313" key="2">
    <source>
        <dbReference type="EnsemblPlants" id="PGSC0003DMT400092720"/>
    </source>
</evidence>
<organism evidence="2 3">
    <name type="scientific">Solanum tuberosum</name>
    <name type="common">Potato</name>
    <dbReference type="NCBI Taxonomy" id="4113"/>
    <lineage>
        <taxon>Eukaryota</taxon>
        <taxon>Viridiplantae</taxon>
        <taxon>Streptophyta</taxon>
        <taxon>Embryophyta</taxon>
        <taxon>Tracheophyta</taxon>
        <taxon>Spermatophyta</taxon>
        <taxon>Magnoliopsida</taxon>
        <taxon>eudicotyledons</taxon>
        <taxon>Gunneridae</taxon>
        <taxon>Pentapetalae</taxon>
        <taxon>asterids</taxon>
        <taxon>lamiids</taxon>
        <taxon>Solanales</taxon>
        <taxon>Solanaceae</taxon>
        <taxon>Solanoideae</taxon>
        <taxon>Solaneae</taxon>
        <taxon>Solanum</taxon>
    </lineage>
</organism>
<protein>
    <recommendedName>
        <fullName evidence="4">Polyprotein protein</fullName>
    </recommendedName>
</protein>